<dbReference type="AlphaFoldDB" id="A0A2A5JAC7"/>
<gene>
    <name evidence="8" type="ORF">CHR55_14300</name>
</gene>
<name>A0A2A5JAC7_RHOSG</name>
<proteinExistence type="predicted"/>
<evidence type="ECO:0000259" key="7">
    <source>
        <dbReference type="PROSITE" id="PS50110"/>
    </source>
</evidence>
<dbReference type="PANTHER" id="PTHR43214:SF24">
    <property type="entry name" value="TRANSCRIPTIONAL REGULATORY PROTEIN NARL-RELATED"/>
    <property type="match status" value="1"/>
</dbReference>
<evidence type="ECO:0000256" key="1">
    <source>
        <dbReference type="ARBA" id="ARBA00022553"/>
    </source>
</evidence>
<dbReference type="CDD" id="cd06170">
    <property type="entry name" value="LuxR_C_like"/>
    <property type="match status" value="1"/>
</dbReference>
<dbReference type="GO" id="GO:0006355">
    <property type="term" value="P:regulation of DNA-templated transcription"/>
    <property type="evidence" value="ECO:0007669"/>
    <property type="project" value="InterPro"/>
</dbReference>
<dbReference type="Gene3D" id="3.40.50.2300">
    <property type="match status" value="1"/>
</dbReference>
<organism evidence="8 9">
    <name type="scientific">Rhodococcus qingshengii</name>
    <dbReference type="NCBI Taxonomy" id="334542"/>
    <lineage>
        <taxon>Bacteria</taxon>
        <taxon>Bacillati</taxon>
        <taxon>Actinomycetota</taxon>
        <taxon>Actinomycetes</taxon>
        <taxon>Mycobacteriales</taxon>
        <taxon>Nocardiaceae</taxon>
        <taxon>Rhodococcus</taxon>
        <taxon>Rhodococcus erythropolis group</taxon>
    </lineage>
</organism>
<keyword evidence="4" id="KW-0804">Transcription</keyword>
<dbReference type="PRINTS" id="PR00038">
    <property type="entry name" value="HTHLUXR"/>
</dbReference>
<dbReference type="PROSITE" id="PS50043">
    <property type="entry name" value="HTH_LUXR_2"/>
    <property type="match status" value="1"/>
</dbReference>
<dbReference type="Pfam" id="PF00196">
    <property type="entry name" value="GerE"/>
    <property type="match status" value="1"/>
</dbReference>
<feature type="domain" description="Response regulatory" evidence="7">
    <location>
        <begin position="4"/>
        <end position="122"/>
    </location>
</feature>
<dbReference type="RefSeq" id="WP_020969934.1">
    <property type="nucleotide sequence ID" value="NZ_NOVD01000008.1"/>
</dbReference>
<dbReference type="InterPro" id="IPR001789">
    <property type="entry name" value="Sig_transdc_resp-reg_receiver"/>
</dbReference>
<evidence type="ECO:0000313" key="9">
    <source>
        <dbReference type="Proteomes" id="UP000230886"/>
    </source>
</evidence>
<evidence type="ECO:0000256" key="2">
    <source>
        <dbReference type="ARBA" id="ARBA00023015"/>
    </source>
</evidence>
<dbReference type="SMART" id="SM00421">
    <property type="entry name" value="HTH_LUXR"/>
    <property type="match status" value="1"/>
</dbReference>
<dbReference type="InterPro" id="IPR011006">
    <property type="entry name" value="CheY-like_superfamily"/>
</dbReference>
<dbReference type="CDD" id="cd17535">
    <property type="entry name" value="REC_NarL-like"/>
    <property type="match status" value="1"/>
</dbReference>
<reference evidence="8 9" key="1">
    <citation type="submission" date="2017-07" db="EMBL/GenBank/DDBJ databases">
        <title>Draft sequence of Rhodococcus enclensis 23b-28.</title>
        <authorList>
            <person name="Besaury L."/>
            <person name="Sancelme M."/>
            <person name="Amato P."/>
            <person name="Lallement A."/>
            <person name="Delort A.-M."/>
        </authorList>
    </citation>
    <scope>NUCLEOTIDE SEQUENCE [LARGE SCALE GENOMIC DNA]</scope>
    <source>
        <strain evidence="8 9">23b-28</strain>
    </source>
</reference>
<feature type="domain" description="HTH luxR-type" evidence="6">
    <location>
        <begin position="150"/>
        <end position="215"/>
    </location>
</feature>
<sequence>MSIRVVVADDQALFRQTLALLIGSEDDMEVVAEAADGEQAFQAALEHRPDVVLMDIRMPGTSGVEATAMIADHPDLTDVHVLILTTFEVDEHVAQAIRAGASGFIGKGIRAEDLLDAVRTVAGGNSLLSPIATSALISRFLSTPSRADSTSGIFGQLTPRELEVVTLVALGMSNDEIAAELVISAVTAKTHVNRAMTKLDVRDRAQLVVLAYQCGVVIPGRSVD</sequence>
<dbReference type="PANTHER" id="PTHR43214">
    <property type="entry name" value="TWO-COMPONENT RESPONSE REGULATOR"/>
    <property type="match status" value="1"/>
</dbReference>
<dbReference type="InterPro" id="IPR058245">
    <property type="entry name" value="NreC/VraR/RcsB-like_REC"/>
</dbReference>
<dbReference type="InterPro" id="IPR016032">
    <property type="entry name" value="Sig_transdc_resp-reg_C-effctor"/>
</dbReference>
<evidence type="ECO:0000256" key="4">
    <source>
        <dbReference type="ARBA" id="ARBA00023163"/>
    </source>
</evidence>
<dbReference type="Proteomes" id="UP000230886">
    <property type="component" value="Unassembled WGS sequence"/>
</dbReference>
<evidence type="ECO:0000256" key="3">
    <source>
        <dbReference type="ARBA" id="ARBA00023125"/>
    </source>
</evidence>
<dbReference type="InterPro" id="IPR000792">
    <property type="entry name" value="Tscrpt_reg_LuxR_C"/>
</dbReference>
<dbReference type="GO" id="GO:0003677">
    <property type="term" value="F:DNA binding"/>
    <property type="evidence" value="ECO:0007669"/>
    <property type="project" value="UniProtKB-KW"/>
</dbReference>
<dbReference type="SUPFAM" id="SSF52172">
    <property type="entry name" value="CheY-like"/>
    <property type="match status" value="1"/>
</dbReference>
<dbReference type="GO" id="GO:0000160">
    <property type="term" value="P:phosphorelay signal transduction system"/>
    <property type="evidence" value="ECO:0007669"/>
    <property type="project" value="InterPro"/>
</dbReference>
<evidence type="ECO:0000313" key="8">
    <source>
        <dbReference type="EMBL" id="PCK26554.1"/>
    </source>
</evidence>
<comment type="caution">
    <text evidence="8">The sequence shown here is derived from an EMBL/GenBank/DDBJ whole genome shotgun (WGS) entry which is preliminary data.</text>
</comment>
<accession>A0A2A5JAC7</accession>
<dbReference type="SUPFAM" id="SSF46894">
    <property type="entry name" value="C-terminal effector domain of the bipartite response regulators"/>
    <property type="match status" value="1"/>
</dbReference>
<evidence type="ECO:0000256" key="5">
    <source>
        <dbReference type="PROSITE-ProRule" id="PRU00169"/>
    </source>
</evidence>
<dbReference type="InterPro" id="IPR039420">
    <property type="entry name" value="WalR-like"/>
</dbReference>
<keyword evidence="1 5" id="KW-0597">Phosphoprotein</keyword>
<dbReference type="EMBL" id="NOVD01000008">
    <property type="protein sequence ID" value="PCK26554.1"/>
    <property type="molecule type" value="Genomic_DNA"/>
</dbReference>
<keyword evidence="3 8" id="KW-0238">DNA-binding</keyword>
<protein>
    <submittedName>
        <fullName evidence="8">DNA-binding response regulator</fullName>
    </submittedName>
</protein>
<dbReference type="SMART" id="SM00448">
    <property type="entry name" value="REC"/>
    <property type="match status" value="1"/>
</dbReference>
<dbReference type="PROSITE" id="PS50110">
    <property type="entry name" value="RESPONSE_REGULATORY"/>
    <property type="match status" value="1"/>
</dbReference>
<evidence type="ECO:0000259" key="6">
    <source>
        <dbReference type="PROSITE" id="PS50043"/>
    </source>
</evidence>
<keyword evidence="2" id="KW-0805">Transcription regulation</keyword>
<dbReference type="Pfam" id="PF00072">
    <property type="entry name" value="Response_reg"/>
    <property type="match status" value="1"/>
</dbReference>
<feature type="modified residue" description="4-aspartylphosphate" evidence="5">
    <location>
        <position position="55"/>
    </location>
</feature>